<proteinExistence type="predicted"/>
<gene>
    <name evidence="1" type="ORF">AFK24_26330</name>
</gene>
<dbReference type="InterPro" id="IPR005628">
    <property type="entry name" value="GspK"/>
</dbReference>
<organism evidence="1 2">
    <name type="scientific">Pseudomonas syringae</name>
    <dbReference type="NCBI Taxonomy" id="317"/>
    <lineage>
        <taxon>Bacteria</taxon>
        <taxon>Pseudomonadati</taxon>
        <taxon>Pseudomonadota</taxon>
        <taxon>Gammaproteobacteria</taxon>
        <taxon>Pseudomonadales</taxon>
        <taxon>Pseudomonadaceae</taxon>
        <taxon>Pseudomonas</taxon>
    </lineage>
</organism>
<accession>A0A1C7YXZ3</accession>
<dbReference type="GO" id="GO:0016020">
    <property type="term" value="C:membrane"/>
    <property type="evidence" value="ECO:0007669"/>
    <property type="project" value="InterPro"/>
</dbReference>
<dbReference type="EMBL" id="LGSI01000070">
    <property type="protein sequence ID" value="OCR22099.1"/>
    <property type="molecule type" value="Genomic_DNA"/>
</dbReference>
<evidence type="ECO:0000313" key="1">
    <source>
        <dbReference type="EMBL" id="OCR22099.1"/>
    </source>
</evidence>
<dbReference type="GO" id="GO:0009306">
    <property type="term" value="P:protein secretion"/>
    <property type="evidence" value="ECO:0007669"/>
    <property type="project" value="InterPro"/>
</dbReference>
<name>A0A1C7YXZ3_PSESX</name>
<sequence>MNRQRGMALLLVLWALALLTVLLGALVVEVRQQVALGFWQREHTRASLAAEAGMNLAVRALSDPAANRRWITDGRTQTLRFDDASLQVSVRSERGKLDLNAASATDVSRLLTALGASPTQARTVAAALDQRRAVGQPPLRALEELRDLTGMSASLYQSLLDQVTVWSGMASPDPAFATGVLRRALHLPDIQPLGVDAGPIVGIRSQAYLPDGITAVVDSTVLLLPMDSGTRPFRVVRYNE</sequence>
<dbReference type="OrthoDB" id="6183040at2"/>
<dbReference type="Proteomes" id="UP000093104">
    <property type="component" value="Unassembled WGS sequence"/>
</dbReference>
<comment type="caution">
    <text evidence="1">The sequence shown here is derived from an EMBL/GenBank/DDBJ whole genome shotgun (WGS) entry which is preliminary data.</text>
</comment>
<dbReference type="PANTHER" id="PTHR38831:SF1">
    <property type="entry name" value="TYPE II SECRETION SYSTEM PROTEIN K-RELATED"/>
    <property type="match status" value="1"/>
</dbReference>
<protein>
    <submittedName>
        <fullName evidence="1">General secretion pathway protein GspK</fullName>
    </submittedName>
</protein>
<dbReference type="RefSeq" id="WP_065836042.1">
    <property type="nucleotide sequence ID" value="NZ_LGSI01000070.1"/>
</dbReference>
<dbReference type="AlphaFoldDB" id="A0A1C7YXZ3"/>
<dbReference type="PATRIC" id="fig|317.243.peg.4510"/>
<dbReference type="SUPFAM" id="SSF158544">
    <property type="entry name" value="GspK insert domain-like"/>
    <property type="match status" value="1"/>
</dbReference>
<reference evidence="1 2" key="1">
    <citation type="submission" date="2015-07" db="EMBL/GenBank/DDBJ databases">
        <title>Draft genome sequence of a diazotrophic, plant growth-promoting rhizobacterium of the Pseudomonas syringae complex.</title>
        <authorList>
            <person name="Patten C.L."/>
            <person name="Jeong H."/>
        </authorList>
    </citation>
    <scope>NUCLEOTIDE SEQUENCE [LARGE SCALE GENOMIC DNA]</scope>
    <source>
        <strain evidence="1 2">GR12-2</strain>
    </source>
</reference>
<evidence type="ECO:0000313" key="2">
    <source>
        <dbReference type="Proteomes" id="UP000093104"/>
    </source>
</evidence>
<dbReference type="PANTHER" id="PTHR38831">
    <property type="entry name" value="TYPE II SECRETION SYSTEM PROTEIN K"/>
    <property type="match status" value="1"/>
</dbReference>
<dbReference type="InterPro" id="IPR038072">
    <property type="entry name" value="GspK_central_sf"/>
</dbReference>